<evidence type="ECO:0000256" key="1">
    <source>
        <dbReference type="SAM" id="SignalP"/>
    </source>
</evidence>
<sequence>MINFKPKIPAMLGALAVLTAGAAHAELLEYTFKAPDGTQRSLTPNANYANPTGNISFALSAGIDRKVKISVLRSDGTVVSTATSHLLGATDRITVGGKSYYGAELQLPAP</sequence>
<keyword evidence="1" id="KW-0732">Signal</keyword>
<name>A0A741Y1H9_SALET</name>
<feature type="non-terminal residue" evidence="3">
    <location>
        <position position="110"/>
    </location>
</feature>
<feature type="signal peptide" evidence="1">
    <location>
        <begin position="1"/>
        <end position="25"/>
    </location>
</feature>
<feature type="chain" id="PRO_5028039076" evidence="1">
    <location>
        <begin position="26"/>
        <end position="110"/>
    </location>
</feature>
<evidence type="ECO:0000313" key="3">
    <source>
        <dbReference type="EMBL" id="HAF1109838.1"/>
    </source>
</evidence>
<dbReference type="EMBL" id="DAAUCJ010000117">
    <property type="protein sequence ID" value="HAF1109838.1"/>
    <property type="molecule type" value="Genomic_DNA"/>
</dbReference>
<feature type="domain" description="DUF4165" evidence="2">
    <location>
        <begin position="23"/>
        <end position="110"/>
    </location>
</feature>
<evidence type="ECO:0000259" key="2">
    <source>
        <dbReference type="Pfam" id="PF13752"/>
    </source>
</evidence>
<accession>A0A741Y1H9</accession>
<proteinExistence type="predicted"/>
<dbReference type="InterPro" id="IPR025429">
    <property type="entry name" value="DUF4165"/>
</dbReference>
<dbReference type="Pfam" id="PF13752">
    <property type="entry name" value="DUF4165"/>
    <property type="match status" value="1"/>
</dbReference>
<dbReference type="AlphaFoldDB" id="A0A741Y1H9"/>
<comment type="caution">
    <text evidence="3">The sequence shown here is derived from an EMBL/GenBank/DDBJ whole genome shotgun (WGS) entry which is preliminary data.</text>
</comment>
<reference evidence="3" key="2">
    <citation type="submission" date="2018-07" db="EMBL/GenBank/DDBJ databases">
        <authorList>
            <consortium name="NCBI Pathogen Detection Project"/>
        </authorList>
    </citation>
    <scope>NUCLEOTIDE SEQUENCE</scope>
    <source>
        <strain evidence="3">S17-15499</strain>
    </source>
</reference>
<gene>
    <name evidence="3" type="ORF">G9F44_004986</name>
</gene>
<protein>
    <submittedName>
        <fullName evidence="3">DUF4165 domain-containing protein</fullName>
    </submittedName>
</protein>
<organism evidence="3">
    <name type="scientific">Salmonella enterica subsp. enterica serovar Heidelberg</name>
    <dbReference type="NCBI Taxonomy" id="611"/>
    <lineage>
        <taxon>Bacteria</taxon>
        <taxon>Pseudomonadati</taxon>
        <taxon>Pseudomonadota</taxon>
        <taxon>Gammaproteobacteria</taxon>
        <taxon>Enterobacterales</taxon>
        <taxon>Enterobacteriaceae</taxon>
        <taxon>Salmonella</taxon>
    </lineage>
</organism>
<reference evidence="3" key="1">
    <citation type="journal article" date="2018" name="Genome Biol.">
        <title>SKESA: strategic k-mer extension for scrupulous assemblies.</title>
        <authorList>
            <person name="Souvorov A."/>
            <person name="Agarwala R."/>
            <person name="Lipman D.J."/>
        </authorList>
    </citation>
    <scope>NUCLEOTIDE SEQUENCE</scope>
    <source>
        <strain evidence="3">S17-15499</strain>
    </source>
</reference>